<keyword evidence="3" id="KW-1185">Reference proteome</keyword>
<evidence type="ECO:0000256" key="1">
    <source>
        <dbReference type="SAM" id="Coils"/>
    </source>
</evidence>
<comment type="caution">
    <text evidence="2">The sequence shown here is derived from an EMBL/GenBank/DDBJ whole genome shotgun (WGS) entry which is preliminary data.</text>
</comment>
<reference evidence="2 3" key="1">
    <citation type="submission" date="2024-01" db="EMBL/GenBank/DDBJ databases">
        <title>The complete chloroplast genome sequence of Lithospermum erythrorhizon: insights into the phylogenetic relationship among Boraginaceae species and the maternal lineages of purple gromwells.</title>
        <authorList>
            <person name="Okada T."/>
            <person name="Watanabe K."/>
        </authorList>
    </citation>
    <scope>NUCLEOTIDE SEQUENCE [LARGE SCALE GENOMIC DNA]</scope>
</reference>
<dbReference type="Proteomes" id="UP001454036">
    <property type="component" value="Unassembled WGS sequence"/>
</dbReference>
<name>A0AAV3QTG1_LITER</name>
<dbReference type="AlphaFoldDB" id="A0AAV3QTG1"/>
<evidence type="ECO:0000313" key="2">
    <source>
        <dbReference type="EMBL" id="GAA0166989.1"/>
    </source>
</evidence>
<gene>
    <name evidence="2" type="ORF">LIER_40291</name>
</gene>
<organism evidence="2 3">
    <name type="scientific">Lithospermum erythrorhizon</name>
    <name type="common">Purple gromwell</name>
    <name type="synonym">Lithospermum officinale var. erythrorhizon</name>
    <dbReference type="NCBI Taxonomy" id="34254"/>
    <lineage>
        <taxon>Eukaryota</taxon>
        <taxon>Viridiplantae</taxon>
        <taxon>Streptophyta</taxon>
        <taxon>Embryophyta</taxon>
        <taxon>Tracheophyta</taxon>
        <taxon>Spermatophyta</taxon>
        <taxon>Magnoliopsida</taxon>
        <taxon>eudicotyledons</taxon>
        <taxon>Gunneridae</taxon>
        <taxon>Pentapetalae</taxon>
        <taxon>asterids</taxon>
        <taxon>lamiids</taxon>
        <taxon>Boraginales</taxon>
        <taxon>Boraginaceae</taxon>
        <taxon>Boraginoideae</taxon>
        <taxon>Lithospermeae</taxon>
        <taxon>Lithospermum</taxon>
    </lineage>
</organism>
<proteinExistence type="predicted"/>
<evidence type="ECO:0000313" key="3">
    <source>
        <dbReference type="Proteomes" id="UP001454036"/>
    </source>
</evidence>
<feature type="coiled-coil region" evidence="1">
    <location>
        <begin position="43"/>
        <end position="77"/>
    </location>
</feature>
<protein>
    <submittedName>
        <fullName evidence="2">Uncharacterized protein</fullName>
    </submittedName>
</protein>
<dbReference type="EMBL" id="BAABME010022955">
    <property type="protein sequence ID" value="GAA0166989.1"/>
    <property type="molecule type" value="Genomic_DNA"/>
</dbReference>
<accession>A0AAV3QTG1</accession>
<sequence length="99" mass="11529">MLEDFGHLLEKYKELSLNNKRMIPKISELENDITVLKLEADLNKGVDLEKVELKKLLEKAKKENLELNSKLNTFELRTSKLSEILKAQSLNMNKKGFRI</sequence>
<keyword evidence="1" id="KW-0175">Coiled coil</keyword>